<proteinExistence type="predicted"/>
<evidence type="ECO:0000313" key="2">
    <source>
        <dbReference type="EMBL" id="RDX99961.1"/>
    </source>
</evidence>
<dbReference type="EMBL" id="QJKJ01003102">
    <property type="protein sequence ID" value="RDX99961.1"/>
    <property type="molecule type" value="Genomic_DNA"/>
</dbReference>
<accession>A0A371HB00</accession>
<keyword evidence="3" id="KW-1185">Reference proteome</keyword>
<evidence type="ECO:0000256" key="1">
    <source>
        <dbReference type="SAM" id="MobiDB-lite"/>
    </source>
</evidence>
<feature type="region of interest" description="Disordered" evidence="1">
    <location>
        <begin position="194"/>
        <end position="240"/>
    </location>
</feature>
<organism evidence="2 3">
    <name type="scientific">Mucuna pruriens</name>
    <name type="common">Velvet bean</name>
    <name type="synonym">Dolichos pruriens</name>
    <dbReference type="NCBI Taxonomy" id="157652"/>
    <lineage>
        <taxon>Eukaryota</taxon>
        <taxon>Viridiplantae</taxon>
        <taxon>Streptophyta</taxon>
        <taxon>Embryophyta</taxon>
        <taxon>Tracheophyta</taxon>
        <taxon>Spermatophyta</taxon>
        <taxon>Magnoliopsida</taxon>
        <taxon>eudicotyledons</taxon>
        <taxon>Gunneridae</taxon>
        <taxon>Pentapetalae</taxon>
        <taxon>rosids</taxon>
        <taxon>fabids</taxon>
        <taxon>Fabales</taxon>
        <taxon>Fabaceae</taxon>
        <taxon>Papilionoideae</taxon>
        <taxon>50 kb inversion clade</taxon>
        <taxon>NPAAA clade</taxon>
        <taxon>indigoferoid/millettioid clade</taxon>
        <taxon>Phaseoleae</taxon>
        <taxon>Mucuna</taxon>
    </lineage>
</organism>
<name>A0A371HB00_MUCPR</name>
<protein>
    <submittedName>
        <fullName evidence="2">Uncharacterized protein</fullName>
    </submittedName>
</protein>
<comment type="caution">
    <text evidence="2">The sequence shown here is derived from an EMBL/GenBank/DDBJ whole genome shotgun (WGS) entry which is preliminary data.</text>
</comment>
<evidence type="ECO:0000313" key="3">
    <source>
        <dbReference type="Proteomes" id="UP000257109"/>
    </source>
</evidence>
<dbReference type="AlphaFoldDB" id="A0A371HB00"/>
<dbReference type="OrthoDB" id="778454at2759"/>
<gene>
    <name evidence="2" type="ORF">CR513_16919</name>
</gene>
<reference evidence="2" key="1">
    <citation type="submission" date="2018-05" db="EMBL/GenBank/DDBJ databases">
        <title>Draft genome of Mucuna pruriens seed.</title>
        <authorList>
            <person name="Nnadi N.E."/>
            <person name="Vos R."/>
            <person name="Hasami M.H."/>
            <person name="Devisetty U.K."/>
            <person name="Aguiy J.C."/>
        </authorList>
    </citation>
    <scope>NUCLEOTIDE SEQUENCE [LARGE SCALE GENOMIC DNA]</scope>
    <source>
        <strain evidence="2">JCA_2017</strain>
    </source>
</reference>
<dbReference type="Proteomes" id="UP000257109">
    <property type="component" value="Unassembled WGS sequence"/>
</dbReference>
<sequence length="240" mass="26383">MDQSMIDTASGRVLVDKTPTTVRLLISYMTSNTQQNGIRGVSPSRMVNEISVVDNLRLENQLTELTSLVRQLAVGQHKPSIAAKVCGICTFVEYPTDMCPTDMCPTLQETESDNPESIGAIGGYQYGKQLYQSRQFDNQQFGRAICGSAIWICSKCTSKSKWLSATESTIPGTTVPTTATIESAITRQLTISGGPDEAVRNKKSGVPAKHELQQYAVPAKYKSYHPRPQDVNRTASQHYE</sequence>
<feature type="non-terminal residue" evidence="2">
    <location>
        <position position="1"/>
    </location>
</feature>
<feature type="compositionally biased region" description="Polar residues" evidence="1">
    <location>
        <begin position="231"/>
        <end position="240"/>
    </location>
</feature>